<evidence type="ECO:0000313" key="3">
    <source>
        <dbReference type="Proteomes" id="UP001646141"/>
    </source>
</evidence>
<reference evidence="2 3" key="1">
    <citation type="submission" date="2018-09" db="EMBL/GenBank/DDBJ databases">
        <title>Comparative genomics of Leucobacter spp.</title>
        <authorList>
            <person name="Reis A.C."/>
            <person name="Kolvenbach B.A."/>
            <person name="Corvini P.F.X."/>
            <person name="Nunes O.C."/>
        </authorList>
    </citation>
    <scope>NUCLEOTIDE SEQUENCE [LARGE SCALE GENOMIC DNA]</scope>
    <source>
        <strain evidence="2 3">L-1</strain>
    </source>
</reference>
<dbReference type="InterPro" id="IPR025285">
    <property type="entry name" value="DUF4145"/>
</dbReference>
<dbReference type="RefSeq" id="WP_202380949.1">
    <property type="nucleotide sequence ID" value="NZ_BAAAMA010000004.1"/>
</dbReference>
<feature type="domain" description="DUF4145" evidence="1">
    <location>
        <begin position="106"/>
        <end position="175"/>
    </location>
</feature>
<evidence type="ECO:0000313" key="2">
    <source>
        <dbReference type="EMBL" id="MBL3688958.1"/>
    </source>
</evidence>
<gene>
    <name evidence="2" type="ORF">D3226_03170</name>
</gene>
<organism evidence="2 3">
    <name type="scientific">Leucobacter chromiireducens subsp. chromiireducens</name>
    <dbReference type="NCBI Taxonomy" id="660067"/>
    <lineage>
        <taxon>Bacteria</taxon>
        <taxon>Bacillati</taxon>
        <taxon>Actinomycetota</taxon>
        <taxon>Actinomycetes</taxon>
        <taxon>Micrococcales</taxon>
        <taxon>Microbacteriaceae</taxon>
        <taxon>Leucobacter</taxon>
    </lineage>
</organism>
<proteinExistence type="predicted"/>
<name>A0ABS1SLJ0_9MICO</name>
<dbReference type="Pfam" id="PF13643">
    <property type="entry name" value="DUF4145"/>
    <property type="match status" value="1"/>
</dbReference>
<dbReference type="Proteomes" id="UP001646141">
    <property type="component" value="Unassembled WGS sequence"/>
</dbReference>
<keyword evidence="3" id="KW-1185">Reference proteome</keyword>
<comment type="caution">
    <text evidence="2">The sequence shown here is derived from an EMBL/GenBank/DDBJ whole genome shotgun (WGS) entry which is preliminary data.</text>
</comment>
<protein>
    <submittedName>
        <fullName evidence="2">DUF4145 domain-containing protein</fullName>
    </submittedName>
</protein>
<evidence type="ECO:0000259" key="1">
    <source>
        <dbReference type="Pfam" id="PF13643"/>
    </source>
</evidence>
<accession>A0ABS1SLJ0</accession>
<dbReference type="EMBL" id="QYAD01000001">
    <property type="protein sequence ID" value="MBL3688958.1"/>
    <property type="molecule type" value="Genomic_DNA"/>
</dbReference>
<sequence length="240" mass="26762">MNDNAPALDRDRFNCARCGAFSHHEWFELYFYDENGSQHRYYDDVEYVEADPAKTVAVYSNWKTSECKSCNERTTWRKEALIHPPLRTGVERAHELMDAAAKVLYEEAASVLPVSRRASAALARAALEVELKALEIGPPDSRLDDRIALLSTQVSEPLWQLLTVLRDTGNRVLHSKSDDGAVALFLDEADAELAPVLLGSINQVVDELVAKPQRASDLFSLLPDGVQAAAQRKRDAQSRP</sequence>